<dbReference type="GeneID" id="16194230"/>
<protein>
    <submittedName>
        <fullName evidence="2">Uncharacterized protein</fullName>
    </submittedName>
</protein>
<evidence type="ECO:0000313" key="3">
    <source>
        <dbReference type="Proteomes" id="UP000203449"/>
    </source>
</evidence>
<organism evidence="2 3">
    <name type="scientific">Haloarcula hispanica tailed virus 1</name>
    <dbReference type="NCBI Taxonomy" id="1273750"/>
    <lineage>
        <taxon>Viruses</taxon>
        <taxon>Duplodnaviria</taxon>
        <taxon>Heunggongvirae</taxon>
        <taxon>Uroviricota</taxon>
        <taxon>Caudoviricetes</taxon>
        <taxon>Madisaviridae</taxon>
        <taxon>Clampvirus</taxon>
        <taxon>Clampvirus italiense</taxon>
        <taxon>Clampvirus HHTV1</taxon>
    </lineage>
</organism>
<dbReference type="EMBL" id="KC292025">
    <property type="protein sequence ID" value="AGM11288.1"/>
    <property type="molecule type" value="Genomic_DNA"/>
</dbReference>
<evidence type="ECO:0000256" key="1">
    <source>
        <dbReference type="SAM" id="MobiDB-lite"/>
    </source>
</evidence>
<name>R4TM93_9CAUD</name>
<dbReference type="RefSeq" id="YP_008058723.1">
    <property type="nucleotide sequence ID" value="NC_021322.1"/>
</dbReference>
<feature type="region of interest" description="Disordered" evidence="1">
    <location>
        <begin position="1"/>
        <end position="21"/>
    </location>
</feature>
<evidence type="ECO:0000313" key="2">
    <source>
        <dbReference type="EMBL" id="AGM11288.1"/>
    </source>
</evidence>
<sequence length="170" mass="19216">MATDSPQAQEDEVQWASSQGYQEQTAETDVVMLPDGQMKMKIAIMQPTKFASLIDEYGITEMARDLGDVPDQANISDTGDVDLDDVEPEDLDDLDDQFRVILFFRDVIMPQVVKPEKVHWANPDHIGDPDWFDLADLTDRDRTFLIGAVTGQDPDQLLESAQDRIDQFPE</sequence>
<keyword evidence="3" id="KW-1185">Reference proteome</keyword>
<dbReference type="Proteomes" id="UP000203449">
    <property type="component" value="Segment"/>
</dbReference>
<reference evidence="2 3" key="1">
    <citation type="submission" date="2012-12" db="EMBL/GenBank/DDBJ databases">
        <authorList>
            <person name="Sencilo A."/>
            <person name="Jacobs-Sera D."/>
            <person name="Russell D.A."/>
            <person name="Ko C."/>
            <person name="Atanasova N."/>
            <person name="Osterlund E."/>
            <person name="Oksanen H.M."/>
            <person name="Bamford D.H."/>
            <person name="Hatfull G.F."/>
            <person name="Roine E."/>
            <person name="Hendrix R.W."/>
        </authorList>
    </citation>
    <scope>NUCLEOTIDE SEQUENCE [LARGE SCALE GENOMIC DNA]</scope>
</reference>
<proteinExistence type="predicted"/>
<gene>
    <name evidence="2" type="primary">33</name>
    <name evidence="2" type="ORF">HHTV1_33</name>
</gene>
<accession>R4TM93</accession>
<dbReference type="KEGG" id="vg:16194230"/>